<protein>
    <recommendedName>
        <fullName evidence="4">Haemolysin activator HlyB C-terminal domain-containing protein</fullName>
    </recommendedName>
</protein>
<accession>A0ABW4HYT8</accession>
<proteinExistence type="predicted"/>
<evidence type="ECO:0000313" key="3">
    <source>
        <dbReference type="Proteomes" id="UP001597115"/>
    </source>
</evidence>
<dbReference type="EMBL" id="JBHUDY010000001">
    <property type="protein sequence ID" value="MFD1610292.1"/>
    <property type="molecule type" value="Genomic_DNA"/>
</dbReference>
<feature type="region of interest" description="Disordered" evidence="1">
    <location>
        <begin position="26"/>
        <end position="58"/>
    </location>
</feature>
<keyword evidence="3" id="KW-1185">Reference proteome</keyword>
<evidence type="ECO:0000256" key="1">
    <source>
        <dbReference type="SAM" id="MobiDB-lite"/>
    </source>
</evidence>
<organism evidence="2 3">
    <name type="scientific">Sphingomonas tabacisoli</name>
    <dbReference type="NCBI Taxonomy" id="2249466"/>
    <lineage>
        <taxon>Bacteria</taxon>
        <taxon>Pseudomonadati</taxon>
        <taxon>Pseudomonadota</taxon>
        <taxon>Alphaproteobacteria</taxon>
        <taxon>Sphingomonadales</taxon>
        <taxon>Sphingomonadaceae</taxon>
        <taxon>Sphingomonas</taxon>
    </lineage>
</organism>
<gene>
    <name evidence="2" type="ORF">ACFSCW_00595</name>
</gene>
<evidence type="ECO:0000313" key="2">
    <source>
        <dbReference type="EMBL" id="MFD1610292.1"/>
    </source>
</evidence>
<name>A0ABW4HYT8_9SPHN</name>
<sequence length="266" mass="27258">MAREAISGQIEAPPKALASPASGVLLVSAEPAPDRPSSPAATPIQPPQPPAPDVMPSNRFSVSTWSIVRGRAGPGLASAGQLGGSQAGLRARYELGSGLGAAVRVSGPLQTRLGKEAAVALDWRPLPRVPITLTVERRVGLDHGGRDAFALGIFGGADSIVLPFRGMLDGYAQAGLVGARRRDPYVDGAVRIERPVIRAGKVRIGAGAGLWGGAQPGVSRLDVGPQLVAHVPIGRGAVRIGGEWRERVAGHARPGSGFALSVGADF</sequence>
<dbReference type="Proteomes" id="UP001597115">
    <property type="component" value="Unassembled WGS sequence"/>
</dbReference>
<feature type="compositionally biased region" description="Pro residues" evidence="1">
    <location>
        <begin position="44"/>
        <end position="53"/>
    </location>
</feature>
<evidence type="ECO:0008006" key="4">
    <source>
        <dbReference type="Google" id="ProtNLM"/>
    </source>
</evidence>
<comment type="caution">
    <text evidence="2">The sequence shown here is derived from an EMBL/GenBank/DDBJ whole genome shotgun (WGS) entry which is preliminary data.</text>
</comment>
<dbReference type="RefSeq" id="WP_380885831.1">
    <property type="nucleotide sequence ID" value="NZ_JBHUDY010000001.1"/>
</dbReference>
<reference evidence="3" key="1">
    <citation type="journal article" date="2019" name="Int. J. Syst. Evol. Microbiol.">
        <title>The Global Catalogue of Microorganisms (GCM) 10K type strain sequencing project: providing services to taxonomists for standard genome sequencing and annotation.</title>
        <authorList>
            <consortium name="The Broad Institute Genomics Platform"/>
            <consortium name="The Broad Institute Genome Sequencing Center for Infectious Disease"/>
            <person name="Wu L."/>
            <person name="Ma J."/>
        </authorList>
    </citation>
    <scope>NUCLEOTIDE SEQUENCE [LARGE SCALE GENOMIC DNA]</scope>
    <source>
        <strain evidence="3">CGMCC 1.16275</strain>
    </source>
</reference>